<evidence type="ECO:0000313" key="1">
    <source>
        <dbReference type="EMBL" id="RDB31353.1"/>
    </source>
</evidence>
<dbReference type="OrthoDB" id="21437at2"/>
<comment type="caution">
    <text evidence="1">The sequence shown here is derived from an EMBL/GenBank/DDBJ whole genome shotgun (WGS) entry which is preliminary data.</text>
</comment>
<dbReference type="AlphaFoldDB" id="A0A369KHT3"/>
<dbReference type="Proteomes" id="UP000253816">
    <property type="component" value="Unassembled WGS sequence"/>
</dbReference>
<evidence type="ECO:0000313" key="2">
    <source>
        <dbReference type="Proteomes" id="UP000253816"/>
    </source>
</evidence>
<dbReference type="RefSeq" id="WP_114544408.1">
    <property type="nucleotide sequence ID" value="NZ_QQBG01000017.1"/>
</dbReference>
<dbReference type="EMBL" id="QQBG01000017">
    <property type="protein sequence ID" value="RDB31353.1"/>
    <property type="molecule type" value="Genomic_DNA"/>
</dbReference>
<accession>A0A369KHT3</accession>
<proteinExistence type="predicted"/>
<sequence length="242" mass="27388">MRITLDPNQLGFFFRNGYLDVELPVKGEDCRSISRSLCELVRLRLSHSTPNLSSLQLLFGGRDLWRESQTLHHVIRKGPLAQLVASLWWSHGGVRLLYDQLIPFTSLTDETSGNSFFRSLHEGSFTLSGYSAFSDILGGLALCLESNGPEEIPVEVPKASSHFFPVRVGTVLCFSETCRIRFPYGEKGDSALWYLVVFGKERSRYVLNEKDPHGHRPKGLGYFLNDFLTSDRNPFIQLPSLF</sequence>
<name>A0A369KHT3_9BACT</name>
<gene>
    <name evidence="1" type="ORF">HAT2_00542</name>
</gene>
<organism evidence="1 2">
    <name type="scientific">Candidatus Similichlamydia laticola</name>
    <dbReference type="NCBI Taxonomy" id="2170265"/>
    <lineage>
        <taxon>Bacteria</taxon>
        <taxon>Pseudomonadati</taxon>
        <taxon>Chlamydiota</taxon>
        <taxon>Chlamydiia</taxon>
        <taxon>Parachlamydiales</taxon>
        <taxon>Candidatus Parilichlamydiaceae</taxon>
        <taxon>Candidatus Similichlamydia</taxon>
    </lineage>
</organism>
<protein>
    <submittedName>
        <fullName evidence="1">Uncharacterized protein</fullName>
    </submittedName>
</protein>
<reference evidence="1 2" key="1">
    <citation type="submission" date="2018-07" db="EMBL/GenBank/DDBJ databases">
        <title>Comparative genomics of the Candidatus Parilichlamydiaceae reveals evidence of convergent evolution and genome reduction in the phylum Chlamydiae.</title>
        <authorList>
            <person name="Taylor-Brown A."/>
            <person name="Polkinghorne A."/>
        </authorList>
    </citation>
    <scope>NUCLEOTIDE SEQUENCE [LARGE SCALE GENOMIC DNA]</scope>
    <source>
        <strain evidence="1 2">Hat2</strain>
    </source>
</reference>
<keyword evidence="2" id="KW-1185">Reference proteome</keyword>